<evidence type="ECO:0000256" key="3">
    <source>
        <dbReference type="SAM" id="MobiDB-lite"/>
    </source>
</evidence>
<dbReference type="SUPFAM" id="SSF117281">
    <property type="entry name" value="Kelch motif"/>
    <property type="match status" value="1"/>
</dbReference>
<evidence type="ECO:0000256" key="1">
    <source>
        <dbReference type="ARBA" id="ARBA00022441"/>
    </source>
</evidence>
<proteinExistence type="predicted"/>
<dbReference type="SMART" id="SM00612">
    <property type="entry name" value="Kelch"/>
    <property type="match status" value="6"/>
</dbReference>
<name>A0A4R5BW26_9ACTN</name>
<keyword evidence="2" id="KW-0677">Repeat</keyword>
<dbReference type="OrthoDB" id="535891at2"/>
<comment type="caution">
    <text evidence="5">The sequence shown here is derived from an EMBL/GenBank/DDBJ whole genome shotgun (WGS) entry which is preliminary data.</text>
</comment>
<feature type="domain" description="DUF6603" evidence="4">
    <location>
        <begin position="463"/>
        <end position="1026"/>
    </location>
</feature>
<dbReference type="InterPro" id="IPR046538">
    <property type="entry name" value="DUF6603"/>
</dbReference>
<keyword evidence="6" id="KW-1185">Reference proteome</keyword>
<evidence type="ECO:0000313" key="5">
    <source>
        <dbReference type="EMBL" id="TDD90405.1"/>
    </source>
</evidence>
<accession>A0A4R5BW26</accession>
<protein>
    <recommendedName>
        <fullName evidence="4">DUF6603 domain-containing protein</fullName>
    </recommendedName>
</protein>
<feature type="region of interest" description="Disordered" evidence="3">
    <location>
        <begin position="1069"/>
        <end position="1105"/>
    </location>
</feature>
<dbReference type="Gene3D" id="2.130.10.80">
    <property type="entry name" value="Galactose oxidase/kelch, beta-propeller"/>
    <property type="match status" value="5"/>
</dbReference>
<evidence type="ECO:0000256" key="2">
    <source>
        <dbReference type="ARBA" id="ARBA00022737"/>
    </source>
</evidence>
<dbReference type="InterPro" id="IPR015915">
    <property type="entry name" value="Kelch-typ_b-propeller"/>
</dbReference>
<dbReference type="RefSeq" id="WP_131892813.1">
    <property type="nucleotide sequence ID" value="NZ_SMKU01000051.1"/>
</dbReference>
<keyword evidence="1" id="KW-0880">Kelch repeat</keyword>
<evidence type="ECO:0000313" key="6">
    <source>
        <dbReference type="Proteomes" id="UP000294513"/>
    </source>
</evidence>
<dbReference type="Pfam" id="PF20248">
    <property type="entry name" value="DUF6603"/>
    <property type="match status" value="1"/>
</dbReference>
<dbReference type="InterPro" id="IPR006652">
    <property type="entry name" value="Kelch_1"/>
</dbReference>
<dbReference type="PANTHER" id="PTHR46344">
    <property type="entry name" value="OS02G0202900 PROTEIN"/>
    <property type="match status" value="1"/>
</dbReference>
<dbReference type="Proteomes" id="UP000294513">
    <property type="component" value="Unassembled WGS sequence"/>
</dbReference>
<feature type="compositionally biased region" description="Low complexity" evidence="3">
    <location>
        <begin position="1076"/>
        <end position="1100"/>
    </location>
</feature>
<dbReference type="InterPro" id="IPR011043">
    <property type="entry name" value="Gal_Oxase/kelch_b-propeller"/>
</dbReference>
<organism evidence="5 6">
    <name type="scientific">Actinomadura rubrisoli</name>
    <dbReference type="NCBI Taxonomy" id="2530368"/>
    <lineage>
        <taxon>Bacteria</taxon>
        <taxon>Bacillati</taxon>
        <taxon>Actinomycetota</taxon>
        <taxon>Actinomycetes</taxon>
        <taxon>Streptosporangiales</taxon>
        <taxon>Thermomonosporaceae</taxon>
        <taxon>Actinomadura</taxon>
    </lineage>
</organism>
<sequence>MTEAGTVATLLAGIGQAMLPLREALASPESFAGLLRRLGWRSETIPQPVKDLGSGVDTLYDALRGLLGDGGINLGGSHSGPLEPPRFSADGIGRVLGATQAVIEGIRGIAAAPDSAIPEPLRADGFREKFPKQLIDHLVVDYLRHYQPPLAFALTALGVIRIRFVPAAGNRPPYRHVSLDLTELPEALADPSGPLKAAFGWGEQEFDYPALAGQIDNLLMALGMRVTLPVVDEPVVEAVQGTVRQLGDDEVRAVRAVLFEQVSDPAAGEGQEHRIAELRLMPLPADGDRLPGVALLPSFDGELGLRIPLGPDIAITIRSDLDLRGGVALLLRPGRPIETVVGFAGEGAPVRRDGSIEVAVERENAGGEPVLLIGARDGTRLQFRKIGGTGGVRLAGGGADVYAEFELDGLEFVFSPGGADGFIAKILPGGGFTVGADLTVGISHRDGFYFRGASNLELQVPAHIKIGPVEVQGLTISAAPSADGLPVALGATIKADLGPVKAVVERIGLSANLVPKPNMDGNLGPLDVSLGFLPPKGVGLSVNAGIVSGGGYLYFDPDHGEYAGALELDFAGLVALKGIGLITTRMPDGSSGFSLLIVITAEFAGGGIQLGFGFTLLGVGGIIGLNRRMDLGALVEGVVSGAIESVMFPRDVVANAPRIISDLRRFFPPEEGTFLIGPMAKLGWGTPALVTVSLGIVIEIPPGTVAILGVLRCVLPREELPLLVLQVDFVGAFEPDKSRLWFFAKMRDSRILTMTIDGGMGLLVAWGGDADLVLSVGGFHPSFKPPPLPFPVPQRLTVDILNSPGRLVRVTGYFAVTSNTVQFGAAVELRLGFNEFGIHGHLGFDALFRFSPFAFVVEISAGVSLKAFGVGVFGIDLHLQLEGPTPWRAHGRGSISLLFFEISADFDITWGEERDTTLPPVQVMGLLESEIRKTDGWQTRLPGGGANPLVTLRQLTETDDLVLHPLGTLFIHQRALPLGTRIDRVGGQRPSDGKRFTVAPEQGSGLVKASDTGERFPMAQFQDMDDAAKLSRPAFENADAGLELTADKGALAATRVVRRSARYELHIMDADPPRPAGATGTATPASAAGSAMSLASGAGSRRPPRLYRAHPAVFGQLLEGSSTARSPLSQREAQLRRPYDAAESVQVTGDRFVIAYLRNNHQAFPPAASGASTAGFGSQTAAADAMAEWIRDEPRLAGRLHVIREAEAAGGAAAQPGTWTAANPAPSAVTGTEAVLLGGGNVLISGGADGSGAPVAGTMLFDPVAATWSAGPALKTARRGHTTTALPDGRVVVAGGVGADGTPLASVEVYDPVARTWTSPQQTMRTARHGHSATVVDGKLLVIGGTGARGGQGRATLTSAETLDPATLTWTGLPPMAYARTGHQAVPLPEGRVFVIGGALLTGRGERAMTYCEIYDPSTKTWGAAAALIVPRKGHQATALRDGKVLVTGGDAVPAVPHRPGSLAAAELYDPAAKTWTRVADLPGGRSGHRGVATRSGRVLVVGGTDRVRSTAGYRNAVLFDPSSGTWTATGPLGAGRWDFPAVVLADGRVLAVGGVALAGPAAPGPDPAVLDGTAEIYLP</sequence>
<dbReference type="InterPro" id="IPR037293">
    <property type="entry name" value="Gal_Oxidase_central_sf"/>
</dbReference>
<dbReference type="Pfam" id="PF24681">
    <property type="entry name" value="Kelch_KLHDC2_KLHL20_DRC7"/>
    <property type="match status" value="1"/>
</dbReference>
<dbReference type="EMBL" id="SMKU01000051">
    <property type="protein sequence ID" value="TDD90405.1"/>
    <property type="molecule type" value="Genomic_DNA"/>
</dbReference>
<dbReference type="PANTHER" id="PTHR46344:SF27">
    <property type="entry name" value="KELCH REPEAT SUPERFAMILY PROTEIN"/>
    <property type="match status" value="1"/>
</dbReference>
<evidence type="ECO:0000259" key="4">
    <source>
        <dbReference type="Pfam" id="PF20248"/>
    </source>
</evidence>
<reference evidence="5 6" key="1">
    <citation type="submission" date="2019-03" db="EMBL/GenBank/DDBJ databases">
        <title>Draft genome sequences of novel Actinobacteria.</title>
        <authorList>
            <person name="Sahin N."/>
            <person name="Ay H."/>
            <person name="Saygin H."/>
        </authorList>
    </citation>
    <scope>NUCLEOTIDE SEQUENCE [LARGE SCALE GENOMIC DNA]</scope>
    <source>
        <strain evidence="5 6">H3C3</strain>
    </source>
</reference>
<dbReference type="SUPFAM" id="SSF50965">
    <property type="entry name" value="Galactose oxidase, central domain"/>
    <property type="match status" value="1"/>
</dbReference>
<gene>
    <name evidence="5" type="ORF">E1298_13170</name>
</gene>